<dbReference type="InterPro" id="IPR029062">
    <property type="entry name" value="Class_I_gatase-like"/>
</dbReference>
<dbReference type="InterPro" id="IPR013783">
    <property type="entry name" value="Ig-like_fold"/>
</dbReference>
<sequence>MTFTVPYAFGLIILIIGVAFAATFFAYRRSGFDRPYSILLPALRFLSLTFLGILLLEPIITESTVEEERPLLLWLQDDSQSILASADSTEYTSQYLPWVKSSLSQLKEKYDVAEFNIGSDLSSGEVQFDADKSAIGNALSDALSRAEGRNVAGVILASDGIVNVGSPLSSIRSPRVPIHIIALGDSSYYPDIQVVKVRANRVAFKGNTTPIYADIETSGLPNAQVEVELFQSGKRIDIQRVPINRGSGNAVFQIQADSIGIHNYEIRAKIDARERNTENNRGFATLEVIENERVIVIVYDAPHPDISALRLPLLADPSYEVQLIRKSALEMENLASADLIVFHRVRPSESDWQRIVEQGQSVVLVTDDSHPYYNWRALSDVFDDFPLMDRASDLHPRSASGFAAFQVEEDWVKELSNFPPLSSEMHGENAGGMWTAALYGNVGRVKTNTPVVAIAELGNQRLGWMNGEGWWRLRSYTYSSFGSTDPYDSFISQYFRWLLTKPGADRLIVEHPSQINTGELLHLFAFPKDAALQPYNGAKLTLKVRKVGGEAFEKELIPSGLGRYSTELADLQNGTYKYTLTAQLGDETLVKNGEFNVRDLKLEFVDTRARFNELAALSNSSQGQFVTYENRDVLVDQLENEVPPTLLHETVKTESLLKLWWPYAILLLLFVAEWVIRKREGVV</sequence>
<evidence type="ECO:0008006" key="4">
    <source>
        <dbReference type="Google" id="ProtNLM"/>
    </source>
</evidence>
<name>A0A6L3ZII8_9FLAO</name>
<evidence type="ECO:0000256" key="1">
    <source>
        <dbReference type="SAM" id="Phobius"/>
    </source>
</evidence>
<dbReference type="Proteomes" id="UP000484164">
    <property type="component" value="Unassembled WGS sequence"/>
</dbReference>
<keyword evidence="1" id="KW-0812">Transmembrane</keyword>
<dbReference type="PANTHER" id="PTHR37947">
    <property type="entry name" value="BLL2462 PROTEIN"/>
    <property type="match status" value="1"/>
</dbReference>
<protein>
    <recommendedName>
        <fullName evidence="4">VWA domain-containing protein</fullName>
    </recommendedName>
</protein>
<evidence type="ECO:0000313" key="3">
    <source>
        <dbReference type="Proteomes" id="UP000484164"/>
    </source>
</evidence>
<dbReference type="PANTHER" id="PTHR37947:SF1">
    <property type="entry name" value="BLL2462 PROTEIN"/>
    <property type="match status" value="1"/>
</dbReference>
<dbReference type="RefSeq" id="WP_151692500.1">
    <property type="nucleotide sequence ID" value="NZ_BMGX01000002.1"/>
</dbReference>
<dbReference type="AlphaFoldDB" id="A0A6L3ZII8"/>
<keyword evidence="3" id="KW-1185">Reference proteome</keyword>
<dbReference type="OrthoDB" id="9763076at2"/>
<feature type="transmembrane region" description="Helical" evidence="1">
    <location>
        <begin position="659"/>
        <end position="676"/>
    </location>
</feature>
<gene>
    <name evidence="2" type="ORF">F8C82_05255</name>
</gene>
<dbReference type="EMBL" id="WBVQ01000001">
    <property type="protein sequence ID" value="KAB2817812.1"/>
    <property type="molecule type" value="Genomic_DNA"/>
</dbReference>
<feature type="transmembrane region" description="Helical" evidence="1">
    <location>
        <begin position="6"/>
        <end position="26"/>
    </location>
</feature>
<keyword evidence="1" id="KW-1133">Transmembrane helix</keyword>
<dbReference type="Gene3D" id="2.60.40.10">
    <property type="entry name" value="Immunoglobulins"/>
    <property type="match status" value="1"/>
</dbReference>
<evidence type="ECO:0000313" key="2">
    <source>
        <dbReference type="EMBL" id="KAB2817812.1"/>
    </source>
</evidence>
<reference evidence="2 3" key="1">
    <citation type="submission" date="2019-10" db="EMBL/GenBank/DDBJ databases">
        <title>Genome sequence of Phaeocystidibacter marisrubri JCM30614 (type strain).</title>
        <authorList>
            <person name="Bowman J.P."/>
        </authorList>
    </citation>
    <scope>NUCLEOTIDE SEQUENCE [LARGE SCALE GENOMIC DNA]</scope>
    <source>
        <strain evidence="2 3">JCM 30614</strain>
    </source>
</reference>
<keyword evidence="1" id="KW-0472">Membrane</keyword>
<dbReference type="SUPFAM" id="SSF52317">
    <property type="entry name" value="Class I glutamine amidotransferase-like"/>
    <property type="match status" value="1"/>
</dbReference>
<organism evidence="2 3">
    <name type="scientific">Phaeocystidibacter marisrubri</name>
    <dbReference type="NCBI Taxonomy" id="1577780"/>
    <lineage>
        <taxon>Bacteria</taxon>
        <taxon>Pseudomonadati</taxon>
        <taxon>Bacteroidota</taxon>
        <taxon>Flavobacteriia</taxon>
        <taxon>Flavobacteriales</taxon>
        <taxon>Phaeocystidibacteraceae</taxon>
        <taxon>Phaeocystidibacter</taxon>
    </lineage>
</organism>
<feature type="transmembrane region" description="Helical" evidence="1">
    <location>
        <begin position="38"/>
        <end position="56"/>
    </location>
</feature>
<accession>A0A6L3ZII8</accession>
<comment type="caution">
    <text evidence="2">The sequence shown here is derived from an EMBL/GenBank/DDBJ whole genome shotgun (WGS) entry which is preliminary data.</text>
</comment>
<proteinExistence type="predicted"/>